<protein>
    <recommendedName>
        <fullName evidence="2">Ricin B lectin domain-containing protein</fullName>
    </recommendedName>
</protein>
<dbReference type="Pfam" id="PF00652">
    <property type="entry name" value="Ricin_B_lectin"/>
    <property type="match status" value="1"/>
</dbReference>
<reference evidence="3 4" key="1">
    <citation type="journal article" date="2012" name="Eukaryot. Cell">
        <title>Draft genome sequence of CBS 2479, the standard type strain of Trichosporon asahii.</title>
        <authorList>
            <person name="Yang R.Y."/>
            <person name="Li H.T."/>
            <person name="Zhu H."/>
            <person name="Zhou G.P."/>
            <person name="Wang M."/>
            <person name="Wang L."/>
        </authorList>
    </citation>
    <scope>NUCLEOTIDE SEQUENCE [LARGE SCALE GENOMIC DNA]</scope>
    <source>
        <strain evidence="4">ATCC 90039 / CBS 2479 / JCM 2466 / KCTC 7840 / NCYC 2677 / UAMH 7654</strain>
    </source>
</reference>
<proteinExistence type="predicted"/>
<dbReference type="VEuPathDB" id="FungiDB:A1Q1_07587"/>
<comment type="caution">
    <text evidence="3">The sequence shown here is derived from an EMBL/GenBank/DDBJ whole genome shotgun (WGS) entry which is preliminary data.</text>
</comment>
<dbReference type="AlphaFoldDB" id="J4UHX1"/>
<dbReference type="SUPFAM" id="SSF50370">
    <property type="entry name" value="Ricin B-like lectins"/>
    <property type="match status" value="1"/>
</dbReference>
<evidence type="ECO:0000313" key="4">
    <source>
        <dbReference type="Proteomes" id="UP000002748"/>
    </source>
</evidence>
<evidence type="ECO:0000313" key="3">
    <source>
        <dbReference type="EMBL" id="EJT51230.1"/>
    </source>
</evidence>
<gene>
    <name evidence="3" type="ORF">A1Q1_07587</name>
</gene>
<feature type="domain" description="Ricin B lectin" evidence="2">
    <location>
        <begin position="85"/>
        <end position="173"/>
    </location>
</feature>
<name>J4UHX1_TRIAS</name>
<dbReference type="KEGG" id="tasa:A1Q1_07587"/>
<sequence length="216" mass="23639">MFALIAALAVAAVPAFAAEEKATFTISPISAPELCLAVNNATNGSGLKLSKCTNGAGTAYTYSTKTAHLTAFTEEDLKGEEQDDAHHHCIDVTDGKAHNGNLLQHWICAIPSDNQVFDFDPVEGKEDKNIYTIKWSQNDYCFDVKDGNFTEGADVQIWRCVPSNTNQQWTVANIADPTCDGATDGSLETYAEEAQKLEAEQQHKRGLNGHRRRTIF</sequence>
<accession>J4UHX1</accession>
<feature type="signal peptide" evidence="1">
    <location>
        <begin position="1"/>
        <end position="17"/>
    </location>
</feature>
<dbReference type="OrthoDB" id="1887033at2759"/>
<dbReference type="GeneID" id="25991099"/>
<dbReference type="InterPro" id="IPR035992">
    <property type="entry name" value="Ricin_B-like_lectins"/>
</dbReference>
<organism evidence="3 4">
    <name type="scientific">Trichosporon asahii var. asahii (strain ATCC 90039 / CBS 2479 / JCM 2466 / KCTC 7840 / NBRC 103889/ NCYC 2677 / UAMH 7654)</name>
    <name type="common">Yeast</name>
    <dbReference type="NCBI Taxonomy" id="1186058"/>
    <lineage>
        <taxon>Eukaryota</taxon>
        <taxon>Fungi</taxon>
        <taxon>Dikarya</taxon>
        <taxon>Basidiomycota</taxon>
        <taxon>Agaricomycotina</taxon>
        <taxon>Tremellomycetes</taxon>
        <taxon>Trichosporonales</taxon>
        <taxon>Trichosporonaceae</taxon>
        <taxon>Trichosporon</taxon>
    </lineage>
</organism>
<dbReference type="PROSITE" id="PS50231">
    <property type="entry name" value="RICIN_B_LECTIN"/>
    <property type="match status" value="1"/>
</dbReference>
<evidence type="ECO:0000256" key="1">
    <source>
        <dbReference type="SAM" id="SignalP"/>
    </source>
</evidence>
<dbReference type="Proteomes" id="UP000002748">
    <property type="component" value="Unassembled WGS sequence"/>
</dbReference>
<evidence type="ECO:0000259" key="2">
    <source>
        <dbReference type="Pfam" id="PF00652"/>
    </source>
</evidence>
<dbReference type="CDD" id="cd00161">
    <property type="entry name" value="beta-trefoil_Ricin-like"/>
    <property type="match status" value="1"/>
</dbReference>
<dbReference type="Gene3D" id="2.80.10.50">
    <property type="match status" value="2"/>
</dbReference>
<dbReference type="RefSeq" id="XP_014182455.1">
    <property type="nucleotide sequence ID" value="XM_014326980.1"/>
</dbReference>
<dbReference type="InterPro" id="IPR000772">
    <property type="entry name" value="Ricin_B_lectin"/>
</dbReference>
<keyword evidence="1" id="KW-0732">Signal</keyword>
<feature type="chain" id="PRO_5003780765" description="Ricin B lectin domain-containing protein" evidence="1">
    <location>
        <begin position="18"/>
        <end position="216"/>
    </location>
</feature>
<dbReference type="EMBL" id="ALBS01000069">
    <property type="protein sequence ID" value="EJT51230.1"/>
    <property type="molecule type" value="Genomic_DNA"/>
</dbReference>
<dbReference type="HOGENOM" id="CLU_1278426_0_0_1"/>